<feature type="compositionally biased region" description="Basic residues" evidence="1">
    <location>
        <begin position="583"/>
        <end position="595"/>
    </location>
</feature>
<dbReference type="GO" id="GO:0030163">
    <property type="term" value="P:protein catabolic process"/>
    <property type="evidence" value="ECO:0007669"/>
    <property type="project" value="TreeGrafter"/>
</dbReference>
<accession>A0AAN6VNG5</accession>
<dbReference type="PANTHER" id="PTHR11750">
    <property type="entry name" value="PROTEIN N-TERMINAL AMIDASE"/>
    <property type="match status" value="1"/>
</dbReference>
<evidence type="ECO:0000313" key="3">
    <source>
        <dbReference type="EMBL" id="KAK4154574.1"/>
    </source>
</evidence>
<reference evidence="3" key="2">
    <citation type="submission" date="2023-05" db="EMBL/GenBank/DDBJ databases">
        <authorList>
            <consortium name="Lawrence Berkeley National Laboratory"/>
            <person name="Steindorff A."/>
            <person name="Hensen N."/>
            <person name="Bonometti L."/>
            <person name="Westerberg I."/>
            <person name="Brannstrom I.O."/>
            <person name="Guillou S."/>
            <person name="Cros-Aarteil S."/>
            <person name="Calhoun S."/>
            <person name="Haridas S."/>
            <person name="Kuo A."/>
            <person name="Mondo S."/>
            <person name="Pangilinan J."/>
            <person name="Riley R."/>
            <person name="Labutti K."/>
            <person name="Andreopoulos B."/>
            <person name="Lipzen A."/>
            <person name="Chen C."/>
            <person name="Yanf M."/>
            <person name="Daum C."/>
            <person name="Ng V."/>
            <person name="Clum A."/>
            <person name="Ohm R."/>
            <person name="Martin F."/>
            <person name="Silar P."/>
            <person name="Natvig D."/>
            <person name="Lalanne C."/>
            <person name="Gautier V."/>
            <person name="Ament-Velasquez S.L."/>
            <person name="Kruys A."/>
            <person name="Hutchinson M.I."/>
            <person name="Powell A.J."/>
            <person name="Barry K."/>
            <person name="Miller A.N."/>
            <person name="Grigoriev I.V."/>
            <person name="Debuchy R."/>
            <person name="Gladieux P."/>
            <person name="Thoren M.H."/>
            <person name="Johannesson H."/>
        </authorList>
    </citation>
    <scope>NUCLEOTIDE SEQUENCE</scope>
    <source>
        <strain evidence="3">CBS 538.74</strain>
    </source>
</reference>
<dbReference type="InterPro" id="IPR003010">
    <property type="entry name" value="C-N_Hydrolase"/>
</dbReference>
<dbReference type="SUPFAM" id="SSF56317">
    <property type="entry name" value="Carbon-nitrogen hydrolase"/>
    <property type="match status" value="1"/>
</dbReference>
<organism evidence="3 4">
    <name type="scientific">Chaetomidium leptoderma</name>
    <dbReference type="NCBI Taxonomy" id="669021"/>
    <lineage>
        <taxon>Eukaryota</taxon>
        <taxon>Fungi</taxon>
        <taxon>Dikarya</taxon>
        <taxon>Ascomycota</taxon>
        <taxon>Pezizomycotina</taxon>
        <taxon>Sordariomycetes</taxon>
        <taxon>Sordariomycetidae</taxon>
        <taxon>Sordariales</taxon>
        <taxon>Chaetomiaceae</taxon>
        <taxon>Chaetomidium</taxon>
    </lineage>
</organism>
<feature type="compositionally biased region" description="Basic residues" evidence="1">
    <location>
        <begin position="687"/>
        <end position="699"/>
    </location>
</feature>
<feature type="region of interest" description="Disordered" evidence="1">
    <location>
        <begin position="493"/>
        <end position="771"/>
    </location>
</feature>
<sequence length="849" mass="92212">MRIACLQFDPQVGNVDNNLNLADAVLGKVDPDELDGLDLLVLPELAFTGYNFKSLQHIVPFFEETGSGIASLWAQTTALKHDCAVVVGYPEKVDVSTTRPASLEYYNSAFIVNGDGDTVGNYRKSFLYDTDETWASEGGQGFFKREITGLGNVALGICTDLNPYKLEAAWDAFEFGFHILEAQANLVIMTMAWQDHQNSPFCPDPREPDLETLVYWVQRLEPLIRADKDEEVIVVFCNRTGDEGEATYTGTSAVLGIKRGEVFVYGVLGRGVNDLLVVDTDHPPMFKLTDTDAVEGDNHVVEKTALKTHMDDRQKPEVADEILVDESEACGCHLADSGFEHELDSPRKAPSLRLPWLAQSDQPGLPTTESRSPTRLQIPTRPQFDDYIPMDSAVTDDIIDTPALPATPSFIRRPLRPKLAIPGSPWRGPGKQSPYPWHHHDAPHSAVFGGGAAMTPITPFDEDGWSSTPIDPKAPAPWFWRHEPTLSALKESIVEEEEEEEEEPSQPPQAQSMPSIQEEKRGPSPVEAQEPEGTSEEELEAEPPHNDWADLADVLDGLRARPAAAFDFRASREDRPSSPKSRNMSRNRSPFKRALARPSGREAHGVIQGSSSFDGTNGDSNDNRGRRRLPSQLRHALSFRDNSEDEPDYDSEPDQPPTNHYVDPRTITRGRQPGPRELSPAQQPSPSHHHHHHHHHKHQPPQGPAAVITPNSETAASTTSTTTTTTATTITTTPSLCSATSATSTTRSVSTFGDHHDDDTKLLDTSTGGSSSSVDVCIKGSVIVGSGGGGGGGGGLARPPDYYYCHGMSSLSSSPPGKDLREGEGEGGGVVGWGGGARAGSGSSSSEWV</sequence>
<feature type="region of interest" description="Disordered" evidence="1">
    <location>
        <begin position="358"/>
        <end position="386"/>
    </location>
</feature>
<comment type="caution">
    <text evidence="3">The sequence shown here is derived from an EMBL/GenBank/DDBJ whole genome shotgun (WGS) entry which is preliminary data.</text>
</comment>
<feature type="compositionally biased region" description="Basic and acidic residues" evidence="1">
    <location>
        <begin position="753"/>
        <end position="762"/>
    </location>
</feature>
<dbReference type="AlphaFoldDB" id="A0AAN6VNG5"/>
<dbReference type="InterPro" id="IPR036526">
    <property type="entry name" value="C-N_Hydrolase_sf"/>
</dbReference>
<dbReference type="GO" id="GO:0008418">
    <property type="term" value="F:protein-N-terminal asparagine amidohydrolase activity"/>
    <property type="evidence" value="ECO:0007669"/>
    <property type="project" value="InterPro"/>
</dbReference>
<feature type="compositionally biased region" description="Acidic residues" evidence="1">
    <location>
        <begin position="494"/>
        <end position="504"/>
    </location>
</feature>
<dbReference type="Gene3D" id="3.60.110.10">
    <property type="entry name" value="Carbon-nitrogen hydrolase"/>
    <property type="match status" value="1"/>
</dbReference>
<proteinExistence type="predicted"/>
<feature type="region of interest" description="Disordered" evidence="1">
    <location>
        <begin position="811"/>
        <end position="849"/>
    </location>
</feature>
<evidence type="ECO:0000259" key="2">
    <source>
        <dbReference type="PROSITE" id="PS50263"/>
    </source>
</evidence>
<dbReference type="Proteomes" id="UP001302745">
    <property type="component" value="Unassembled WGS sequence"/>
</dbReference>
<dbReference type="GO" id="GO:0070773">
    <property type="term" value="F:protein-N-terminal glutamine amidohydrolase activity"/>
    <property type="evidence" value="ECO:0007669"/>
    <property type="project" value="InterPro"/>
</dbReference>
<dbReference type="PANTHER" id="PTHR11750:SF26">
    <property type="entry name" value="PROTEIN N-TERMINAL AMIDASE"/>
    <property type="match status" value="1"/>
</dbReference>
<keyword evidence="3" id="KW-0378">Hydrolase</keyword>
<evidence type="ECO:0000313" key="4">
    <source>
        <dbReference type="Proteomes" id="UP001302745"/>
    </source>
</evidence>
<feature type="compositionally biased region" description="Polar residues" evidence="1">
    <location>
        <begin position="359"/>
        <end position="377"/>
    </location>
</feature>
<protein>
    <submittedName>
        <fullName evidence="3">Carbon-nitrogen hydrolase</fullName>
    </submittedName>
</protein>
<reference evidence="3" key="1">
    <citation type="journal article" date="2023" name="Mol. Phylogenet. Evol.">
        <title>Genome-scale phylogeny and comparative genomics of the fungal order Sordariales.</title>
        <authorList>
            <person name="Hensen N."/>
            <person name="Bonometti L."/>
            <person name="Westerberg I."/>
            <person name="Brannstrom I.O."/>
            <person name="Guillou S."/>
            <person name="Cros-Aarteil S."/>
            <person name="Calhoun S."/>
            <person name="Haridas S."/>
            <person name="Kuo A."/>
            <person name="Mondo S."/>
            <person name="Pangilinan J."/>
            <person name="Riley R."/>
            <person name="LaButti K."/>
            <person name="Andreopoulos B."/>
            <person name="Lipzen A."/>
            <person name="Chen C."/>
            <person name="Yan M."/>
            <person name="Daum C."/>
            <person name="Ng V."/>
            <person name="Clum A."/>
            <person name="Steindorff A."/>
            <person name="Ohm R.A."/>
            <person name="Martin F."/>
            <person name="Silar P."/>
            <person name="Natvig D.O."/>
            <person name="Lalanne C."/>
            <person name="Gautier V."/>
            <person name="Ament-Velasquez S.L."/>
            <person name="Kruys A."/>
            <person name="Hutchinson M.I."/>
            <person name="Powell A.J."/>
            <person name="Barry K."/>
            <person name="Miller A.N."/>
            <person name="Grigoriev I.V."/>
            <person name="Debuchy R."/>
            <person name="Gladieux P."/>
            <person name="Hiltunen Thoren M."/>
            <person name="Johannesson H."/>
        </authorList>
    </citation>
    <scope>NUCLEOTIDE SEQUENCE</scope>
    <source>
        <strain evidence="3">CBS 538.74</strain>
    </source>
</reference>
<dbReference type="CDD" id="cd07566">
    <property type="entry name" value="ScNTA1_like"/>
    <property type="match status" value="1"/>
</dbReference>
<name>A0AAN6VNG5_9PEZI</name>
<keyword evidence="4" id="KW-1185">Reference proteome</keyword>
<dbReference type="PROSITE" id="PS50263">
    <property type="entry name" value="CN_HYDROLASE"/>
    <property type="match status" value="1"/>
</dbReference>
<feature type="domain" description="CN hydrolase" evidence="2">
    <location>
        <begin position="1"/>
        <end position="282"/>
    </location>
</feature>
<feature type="compositionally biased region" description="Acidic residues" evidence="1">
    <location>
        <begin position="643"/>
        <end position="653"/>
    </location>
</feature>
<dbReference type="InterPro" id="IPR039703">
    <property type="entry name" value="Nta1"/>
</dbReference>
<dbReference type="EMBL" id="MU856908">
    <property type="protein sequence ID" value="KAK4154574.1"/>
    <property type="molecule type" value="Genomic_DNA"/>
</dbReference>
<feature type="compositionally biased region" description="Low complexity" evidence="1">
    <location>
        <begin position="840"/>
        <end position="849"/>
    </location>
</feature>
<feature type="compositionally biased region" description="Low complexity" evidence="1">
    <location>
        <begin position="714"/>
        <end position="751"/>
    </location>
</feature>
<feature type="compositionally biased region" description="Gly residues" evidence="1">
    <location>
        <begin position="826"/>
        <end position="839"/>
    </location>
</feature>
<dbReference type="Pfam" id="PF00795">
    <property type="entry name" value="CN_hydrolase"/>
    <property type="match status" value="1"/>
</dbReference>
<gene>
    <name evidence="3" type="ORF">C8A00DRAFT_14287</name>
</gene>
<evidence type="ECO:0000256" key="1">
    <source>
        <dbReference type="SAM" id="MobiDB-lite"/>
    </source>
</evidence>
<feature type="compositionally biased region" description="Acidic residues" evidence="1">
    <location>
        <begin position="529"/>
        <end position="541"/>
    </location>
</feature>